<feature type="domain" description="S-Me-THD-like C-terminal" evidence="5">
    <location>
        <begin position="913"/>
        <end position="1064"/>
    </location>
</feature>
<feature type="compositionally biased region" description="Low complexity" evidence="1">
    <location>
        <begin position="636"/>
        <end position="659"/>
    </location>
</feature>
<dbReference type="InterPro" id="IPR024071">
    <property type="entry name" value="S-Me-THD_C_sf"/>
</dbReference>
<feature type="domain" description="Hydantoinase/oxoprolinase N-terminal" evidence="3">
    <location>
        <begin position="5"/>
        <end position="175"/>
    </location>
</feature>
<dbReference type="Pfam" id="PF05378">
    <property type="entry name" value="Hydant_A_N"/>
    <property type="match status" value="1"/>
</dbReference>
<dbReference type="Pfam" id="PF20906">
    <property type="entry name" value="S-Me-THD_C"/>
    <property type="match status" value="1"/>
</dbReference>
<name>E1Z7I9_CHLVA</name>
<feature type="region of interest" description="Disordered" evidence="1">
    <location>
        <begin position="782"/>
        <end position="817"/>
    </location>
</feature>
<feature type="domain" description="Hydantoinase A/oxoprolinase" evidence="2">
    <location>
        <begin position="227"/>
        <end position="444"/>
    </location>
</feature>
<dbReference type="KEGG" id="cvr:CHLNCDRAFT_142007"/>
<dbReference type="Proteomes" id="UP000008141">
    <property type="component" value="Unassembled WGS sequence"/>
</dbReference>
<protein>
    <recommendedName>
        <fullName evidence="8">Hydantoinase A/oxoprolinase domain-containing protein</fullName>
    </recommendedName>
</protein>
<feature type="region of interest" description="Disordered" evidence="1">
    <location>
        <begin position="588"/>
        <end position="674"/>
    </location>
</feature>
<dbReference type="OrthoDB" id="511137at2759"/>
<feature type="domain" description="S-Me-THD N-terminal" evidence="4">
    <location>
        <begin position="818"/>
        <end position="894"/>
    </location>
</feature>
<dbReference type="EMBL" id="GL433838">
    <property type="protein sequence ID" value="EFN58179.1"/>
    <property type="molecule type" value="Genomic_DNA"/>
</dbReference>
<dbReference type="InterPro" id="IPR027479">
    <property type="entry name" value="S-Me-THD_N_sf"/>
</dbReference>
<dbReference type="GeneID" id="17357353"/>
<feature type="compositionally biased region" description="Low complexity" evidence="1">
    <location>
        <begin position="807"/>
        <end position="817"/>
    </location>
</feature>
<evidence type="ECO:0000313" key="6">
    <source>
        <dbReference type="EMBL" id="EFN58179.1"/>
    </source>
</evidence>
<dbReference type="InterPro" id="IPR002821">
    <property type="entry name" value="Hydantoinase_A"/>
</dbReference>
<dbReference type="InterPro" id="IPR048350">
    <property type="entry name" value="S-Me-THD-like_C"/>
</dbReference>
<dbReference type="InterPro" id="IPR043129">
    <property type="entry name" value="ATPase_NBD"/>
</dbReference>
<dbReference type="InterPro" id="IPR045079">
    <property type="entry name" value="Oxoprolinase-like"/>
</dbReference>
<dbReference type="InterPro" id="IPR010318">
    <property type="entry name" value="S-Me-THD_N"/>
</dbReference>
<dbReference type="PANTHER" id="PTHR11365:SF10">
    <property type="entry name" value="HYDANTOINASE_OXOPROLINASE"/>
    <property type="match status" value="1"/>
</dbReference>
<evidence type="ECO:0000259" key="3">
    <source>
        <dbReference type="Pfam" id="PF05378"/>
    </source>
</evidence>
<dbReference type="SUPFAM" id="SSF53067">
    <property type="entry name" value="Actin-like ATPase domain"/>
    <property type="match status" value="1"/>
</dbReference>
<dbReference type="Gene3D" id="2.40.390.10">
    <property type="entry name" value="CV3147-like"/>
    <property type="match status" value="1"/>
</dbReference>
<evidence type="ECO:0008006" key="8">
    <source>
        <dbReference type="Google" id="ProtNLM"/>
    </source>
</evidence>
<sequence>MPLLRVGVDAGGTNTDAVLLDEGNVVLGWCKEPTSPDVLQGIVGAVTGALQRAGQEPGAVGAVMLGTTQFVNACIQLKGLAHVAVVRLCGPATHSLPPFCDMPPRLRQAVGGCYFLASGGYEFDGSSEIAPLDEQQLRRIARRILAAGIRCAVVSGVFSPVQAAQEQRAAVILADEAAAADAEADALGGAIEQRQQQQQECEGQGQGQGPLLVCQSHEVGRLGLLERENAAVLNAALQPLARRVVPACVAALAAAGIQAPLFFTANDGTLLSAQDALKVPVATFQSGPVNSLRGAALLTGIADGAVIDVGGTTTDVGLLVGGLPRPAPRAVRLAGAATNFQMPDVLSIGLGGGSLVRFPQPGGRRAEAAPAGSAPSEMAPEAAACTVGPDSVGAGLPREALCVGGGTCTASDVAVLLGRMELGSREAAAAGLSEEQAEAAWAEMQRALEDCLDAVKTEADGGSCDVPVVVVGGGAPLCGASLRGASAVVRPRHTAVANAVGAAIAQVSGSVDAVYDMGGTAASRTAVLQQAQRLAERRAAAAGAVPGSCRVAVREDVPLAYLPGSFSRVRVEVIGDLDLSSLDRSAATPEAAAGGGASDSRAPTEGPAPGWAAGRGAAGRGAAAAADREVAEQRPAAAASGGISTAAASSASSASEVAGWPPLAGRGEDPMPAQLAGWQPRVNQQGEWILRSEDLHLIATGCGILGCGGGGSPSKAMLKALMQLQRAGVGSMRVISPAAVPDERLVVDAGYMGAPTVGNEKLDADQAEAAVQAVLEAYRSSAAPAAERRAEPPHMGGEGSSEGASTQPALDTAAPAAAAQPAQRQLAALMAGEVGGGNGIEPLVVGSRLGLPVVDGDLMGRAFPELQMMTSAIYGLPVLPAAVADEKGNCLAVQRAASPAWLERLLRPVCTEMGLALRLGSAVAAAQHAKQDAPAAIAAAGGGRVLFTGKVVDVQRQTTQGFARGRLLLEGSGAFAGRTLTVDFQNENLLAVEGPGERLLASVPDLICCVEAENGLPIATEEQRYGLRVAVVGLPAHPLLTSPAALAVVGPAAFGHSNVEHVPLAQYAAVEGIPGGVTA</sequence>
<evidence type="ECO:0000259" key="5">
    <source>
        <dbReference type="Pfam" id="PF20906"/>
    </source>
</evidence>
<evidence type="ECO:0000259" key="4">
    <source>
        <dbReference type="Pfam" id="PF06032"/>
    </source>
</evidence>
<dbReference type="InParanoid" id="E1Z7I9"/>
<keyword evidence="7" id="KW-1185">Reference proteome</keyword>
<dbReference type="RefSeq" id="XP_005850281.1">
    <property type="nucleotide sequence ID" value="XM_005850219.1"/>
</dbReference>
<dbReference type="Gene3D" id="3.40.1610.10">
    <property type="entry name" value="CV3147-like domain"/>
    <property type="match status" value="1"/>
</dbReference>
<dbReference type="Pfam" id="PF06032">
    <property type="entry name" value="S-Me-THD_N"/>
    <property type="match status" value="2"/>
</dbReference>
<dbReference type="SUPFAM" id="SSF160991">
    <property type="entry name" value="CV3147-like"/>
    <property type="match status" value="1"/>
</dbReference>
<proteinExistence type="predicted"/>
<dbReference type="eggNOG" id="ENOG502QQBE">
    <property type="taxonomic scope" value="Eukaryota"/>
</dbReference>
<feature type="domain" description="S-Me-THD N-terminal" evidence="4">
    <location>
        <begin position="693"/>
        <end position="779"/>
    </location>
</feature>
<dbReference type="Pfam" id="PF01968">
    <property type="entry name" value="Hydantoinase_A"/>
    <property type="match status" value="1"/>
</dbReference>
<evidence type="ECO:0000313" key="7">
    <source>
        <dbReference type="Proteomes" id="UP000008141"/>
    </source>
</evidence>
<feature type="compositionally biased region" description="Low complexity" evidence="1">
    <location>
        <begin position="607"/>
        <end position="625"/>
    </location>
</feature>
<dbReference type="InterPro" id="IPR008040">
    <property type="entry name" value="Hydant_A_N"/>
</dbReference>
<evidence type="ECO:0000256" key="1">
    <source>
        <dbReference type="SAM" id="MobiDB-lite"/>
    </source>
</evidence>
<dbReference type="PANTHER" id="PTHR11365">
    <property type="entry name" value="5-OXOPROLINASE RELATED"/>
    <property type="match status" value="1"/>
</dbReference>
<reference evidence="6 7" key="1">
    <citation type="journal article" date="2010" name="Plant Cell">
        <title>The Chlorella variabilis NC64A genome reveals adaptation to photosymbiosis, coevolution with viruses, and cryptic sex.</title>
        <authorList>
            <person name="Blanc G."/>
            <person name="Duncan G."/>
            <person name="Agarkova I."/>
            <person name="Borodovsky M."/>
            <person name="Gurnon J."/>
            <person name="Kuo A."/>
            <person name="Lindquist E."/>
            <person name="Lucas S."/>
            <person name="Pangilinan J."/>
            <person name="Polle J."/>
            <person name="Salamov A."/>
            <person name="Terry A."/>
            <person name="Yamada T."/>
            <person name="Dunigan D.D."/>
            <person name="Grigoriev I.V."/>
            <person name="Claverie J.M."/>
            <person name="Van Etten J.L."/>
        </authorList>
    </citation>
    <scope>NUCLEOTIDE SEQUENCE [LARGE SCALE GENOMIC DNA]</scope>
    <source>
        <strain evidence="6 7">NC64A</strain>
    </source>
</reference>
<dbReference type="STRING" id="554065.E1Z7I9"/>
<evidence type="ECO:0000259" key="2">
    <source>
        <dbReference type="Pfam" id="PF01968"/>
    </source>
</evidence>
<dbReference type="Gene3D" id="3.30.420.40">
    <property type="match status" value="1"/>
</dbReference>
<dbReference type="AlphaFoldDB" id="E1Z7I9"/>
<gene>
    <name evidence="6" type="ORF">CHLNCDRAFT_142007</name>
</gene>
<dbReference type="GO" id="GO:0016787">
    <property type="term" value="F:hydrolase activity"/>
    <property type="evidence" value="ECO:0007669"/>
    <property type="project" value="InterPro"/>
</dbReference>
<accession>E1Z7I9</accession>
<organism evidence="7">
    <name type="scientific">Chlorella variabilis</name>
    <name type="common">Green alga</name>
    <dbReference type="NCBI Taxonomy" id="554065"/>
    <lineage>
        <taxon>Eukaryota</taxon>
        <taxon>Viridiplantae</taxon>
        <taxon>Chlorophyta</taxon>
        <taxon>core chlorophytes</taxon>
        <taxon>Trebouxiophyceae</taxon>
        <taxon>Chlorellales</taxon>
        <taxon>Chlorellaceae</taxon>
        <taxon>Chlorella clade</taxon>
        <taxon>Chlorella</taxon>
    </lineage>
</organism>